<organism evidence="2">
    <name type="scientific">marine metagenome</name>
    <dbReference type="NCBI Taxonomy" id="408172"/>
    <lineage>
        <taxon>unclassified sequences</taxon>
        <taxon>metagenomes</taxon>
        <taxon>ecological metagenomes</taxon>
    </lineage>
</organism>
<feature type="transmembrane region" description="Helical" evidence="1">
    <location>
        <begin position="220"/>
        <end position="240"/>
    </location>
</feature>
<keyword evidence="1" id="KW-0472">Membrane</keyword>
<dbReference type="EMBL" id="UINC01189097">
    <property type="protein sequence ID" value="SVE02630.1"/>
    <property type="molecule type" value="Genomic_DNA"/>
</dbReference>
<dbReference type="AlphaFoldDB" id="A0A383A4V6"/>
<keyword evidence="1" id="KW-1133">Transmembrane helix</keyword>
<keyword evidence="1" id="KW-0812">Transmembrane</keyword>
<protein>
    <recommendedName>
        <fullName evidence="3">PEGA domain-containing protein</fullName>
    </recommendedName>
</protein>
<evidence type="ECO:0000256" key="1">
    <source>
        <dbReference type="SAM" id="Phobius"/>
    </source>
</evidence>
<sequence>SYIERRDVSSWIEQENWFILNFYNIIRPDPGYFSDMISYPIRDVQQTWSQNSLQLSIQVNRKIGVFDVMLHDQGRKVLIVLTYAEFIQAKEVNPSFVFPDPKDAQKKTHPTSWKDARERTTLEIICDTEGLPIYVDNQLVGYSPLRNWVDVLPGWHKVGYFSNDYTQDSNALTSKEKMLNDILIMGRLDVFVDEGDHETIVLNYQTLDEEVVDYNKRFQAGAWVGFSLFFAMIVLMSWGLA</sequence>
<feature type="non-terminal residue" evidence="2">
    <location>
        <position position="1"/>
    </location>
</feature>
<proteinExistence type="predicted"/>
<evidence type="ECO:0008006" key="3">
    <source>
        <dbReference type="Google" id="ProtNLM"/>
    </source>
</evidence>
<evidence type="ECO:0000313" key="2">
    <source>
        <dbReference type="EMBL" id="SVE02630.1"/>
    </source>
</evidence>
<accession>A0A383A4V6</accession>
<name>A0A383A4V6_9ZZZZ</name>
<gene>
    <name evidence="2" type="ORF">METZ01_LOCUS455484</name>
</gene>
<reference evidence="2" key="1">
    <citation type="submission" date="2018-05" db="EMBL/GenBank/DDBJ databases">
        <authorList>
            <person name="Lanie J.A."/>
            <person name="Ng W.-L."/>
            <person name="Kazmierczak K.M."/>
            <person name="Andrzejewski T.M."/>
            <person name="Davidsen T.M."/>
            <person name="Wayne K.J."/>
            <person name="Tettelin H."/>
            <person name="Glass J.I."/>
            <person name="Rusch D."/>
            <person name="Podicherti R."/>
            <person name="Tsui H.-C.T."/>
            <person name="Winkler M.E."/>
        </authorList>
    </citation>
    <scope>NUCLEOTIDE SEQUENCE</scope>
</reference>